<accession>A0A1G2DZL7</accession>
<comment type="caution">
    <text evidence="1">The sequence shown here is derived from an EMBL/GenBank/DDBJ whole genome shotgun (WGS) entry which is preliminary data.</text>
</comment>
<dbReference type="AlphaFoldDB" id="A0A1G2DZL7"/>
<proteinExistence type="predicted"/>
<dbReference type="Proteomes" id="UP000176755">
    <property type="component" value="Unassembled WGS sequence"/>
</dbReference>
<organism evidence="1 2">
    <name type="scientific">Candidatus Nealsonbacteria bacterium RBG_13_42_11</name>
    <dbReference type="NCBI Taxonomy" id="1801663"/>
    <lineage>
        <taxon>Bacteria</taxon>
        <taxon>Candidatus Nealsoniibacteriota</taxon>
    </lineage>
</organism>
<reference evidence="1 2" key="1">
    <citation type="journal article" date="2016" name="Nat. Commun.">
        <title>Thousands of microbial genomes shed light on interconnected biogeochemical processes in an aquifer system.</title>
        <authorList>
            <person name="Anantharaman K."/>
            <person name="Brown C.T."/>
            <person name="Hug L.A."/>
            <person name="Sharon I."/>
            <person name="Castelle C.J."/>
            <person name="Probst A.J."/>
            <person name="Thomas B.C."/>
            <person name="Singh A."/>
            <person name="Wilkins M.J."/>
            <person name="Karaoz U."/>
            <person name="Brodie E.L."/>
            <person name="Williams K.H."/>
            <person name="Hubbard S.S."/>
            <person name="Banfield J.F."/>
        </authorList>
    </citation>
    <scope>NUCLEOTIDE SEQUENCE [LARGE SCALE GENOMIC DNA]</scope>
</reference>
<name>A0A1G2DZL7_9BACT</name>
<evidence type="ECO:0000313" key="2">
    <source>
        <dbReference type="Proteomes" id="UP000176755"/>
    </source>
</evidence>
<evidence type="ECO:0000313" key="1">
    <source>
        <dbReference type="EMBL" id="OGZ18500.1"/>
    </source>
</evidence>
<dbReference type="EMBL" id="MHLY01000015">
    <property type="protein sequence ID" value="OGZ18500.1"/>
    <property type="molecule type" value="Genomic_DNA"/>
</dbReference>
<sequence>MEDKKSEELRNWRTSFKFYLVRVVRSRGEVADEFHGDLGIVKTIIGSPLTILYLKSLSQHNPGGFELENLGYITSELMARLSDTCGYPEFR</sequence>
<dbReference type="STRING" id="1801663.A2175_01105"/>
<protein>
    <submittedName>
        <fullName evidence="1">Uncharacterized protein</fullName>
    </submittedName>
</protein>
<gene>
    <name evidence="1" type="ORF">A2175_01105</name>
</gene>